<dbReference type="GO" id="GO:0016020">
    <property type="term" value="C:membrane"/>
    <property type="evidence" value="ECO:0007669"/>
    <property type="project" value="UniProtKB-SubCell"/>
</dbReference>
<dbReference type="Gene3D" id="3.40.50.300">
    <property type="entry name" value="P-loop containing nucleotide triphosphate hydrolases"/>
    <property type="match status" value="2"/>
</dbReference>
<keyword evidence="3" id="KW-0813">Transport</keyword>
<dbReference type="InterPro" id="IPR027417">
    <property type="entry name" value="P-loop_NTPase"/>
</dbReference>
<dbReference type="EMBL" id="MU155618">
    <property type="protein sequence ID" value="KAF9471812.1"/>
    <property type="molecule type" value="Genomic_DNA"/>
</dbReference>
<keyword evidence="4 11" id="KW-0812">Transmembrane</keyword>
<feature type="transmembrane region" description="Helical" evidence="11">
    <location>
        <begin position="1003"/>
        <end position="1025"/>
    </location>
</feature>
<dbReference type="Proteomes" id="UP000807469">
    <property type="component" value="Unassembled WGS sequence"/>
</dbReference>
<evidence type="ECO:0000256" key="3">
    <source>
        <dbReference type="ARBA" id="ARBA00022448"/>
    </source>
</evidence>
<keyword evidence="9 11" id="KW-0472">Membrane</keyword>
<feature type="transmembrane region" description="Helical" evidence="11">
    <location>
        <begin position="333"/>
        <end position="352"/>
    </location>
</feature>
<keyword evidence="13" id="KW-0378">Hydrolase</keyword>
<comment type="caution">
    <text evidence="13">The sequence shown here is derived from an EMBL/GenBank/DDBJ whole genome shotgun (WGS) entry which is preliminary data.</text>
</comment>
<gene>
    <name evidence="13" type="ORF">BDN70DRAFT_998472</name>
</gene>
<feature type="domain" description="ABC transporter" evidence="12">
    <location>
        <begin position="1258"/>
        <end position="1487"/>
    </location>
</feature>
<dbReference type="GO" id="GO:0140359">
    <property type="term" value="F:ABC-type transporter activity"/>
    <property type="evidence" value="ECO:0007669"/>
    <property type="project" value="InterPro"/>
</dbReference>
<feature type="transmembrane region" description="Helical" evidence="11">
    <location>
        <begin position="359"/>
        <end position="379"/>
    </location>
</feature>
<evidence type="ECO:0000256" key="1">
    <source>
        <dbReference type="ARBA" id="ARBA00004141"/>
    </source>
</evidence>
<evidence type="ECO:0000256" key="2">
    <source>
        <dbReference type="ARBA" id="ARBA00008869"/>
    </source>
</evidence>
<accession>A0A9P5YL26</accession>
<keyword evidence="5" id="KW-0677">Repeat</keyword>
<dbReference type="InterPro" id="IPR017871">
    <property type="entry name" value="ABC_transporter-like_CS"/>
</dbReference>
<feature type="transmembrane region" description="Helical" evidence="11">
    <location>
        <begin position="1078"/>
        <end position="1100"/>
    </location>
</feature>
<evidence type="ECO:0000256" key="6">
    <source>
        <dbReference type="ARBA" id="ARBA00022741"/>
    </source>
</evidence>
<dbReference type="InterPro" id="IPR013525">
    <property type="entry name" value="ABC2_TM"/>
</dbReference>
<organism evidence="13 14">
    <name type="scientific">Pholiota conissans</name>
    <dbReference type="NCBI Taxonomy" id="109636"/>
    <lineage>
        <taxon>Eukaryota</taxon>
        <taxon>Fungi</taxon>
        <taxon>Dikarya</taxon>
        <taxon>Basidiomycota</taxon>
        <taxon>Agaricomycotina</taxon>
        <taxon>Agaricomycetes</taxon>
        <taxon>Agaricomycetidae</taxon>
        <taxon>Agaricales</taxon>
        <taxon>Agaricineae</taxon>
        <taxon>Strophariaceae</taxon>
        <taxon>Pholiota</taxon>
    </lineage>
</organism>
<name>A0A9P5YL26_9AGAR</name>
<sequence>MANLFWIQFSALLWKNWIIVRQHPIVAIVRCVLLPVAYGVFLGYAKVLLHRLNYYGLGDIVPIYSLESQFDGSTALVWTDSTNGTSHPSPADIISRITANFTPNQLAAVKQLDNASAIPAECPLNFNGFSQCFAGLSFVDIPRSDSDNPVNYTIFADAGLTFIDVDRHTSDFEKRILPLQWSIDQAIIELQTGILQLTPLEWPFTNITNEEQKTNIRLSYVRGIRNLIALALIINFIGVAYQIPGAVASDRAMLITAHMKAMGLLDSARILSTHIAICLTYLPAWIAISLIWKYLIFVETNAGLVVAVHLLLGLTLASWSFVIAVPFNSSPQLAAVISAFLVIVFAIFGLVLKANETGVLFVFSLIFPPSFYIFALKAICGYENNRLPTNVVEGDPDNGILLLPLMVAAIVDIFLWPILAVMLERCIYHTAGPTSARLPKTPYLSEKSNGKNNDAPSKGVAISIRNLTKVYRGSTFWSRKKVTAVQDLNLDIPKTGIFVMLGSNGAGKSTAISVVGGLSKITSGTVEFEGGHRRPPRGILGIVPQKNVLFPQLTCLQTLRVWKAIKWSSNSDPHEDLEQLLRDCDLEQKINANAATLSGGQKRKLQLAIGLLGGSKVVLVDECTSGVDALSRRAIWKILLSFHHDRSIVFTTHFLDEADLLGDHIVILAPPGKVVASGSPVALKHDLGEGYSTQVFFNDVTDHEKMDTQMAHKILDSIRDIAPHAYYTIPSPSHICYHLKTRDSPTVIKVLNLLDAEICVGTITAYEILGTTIEDIFLELMNEQDAGERSSLSTISASLNNHVINLPPGRYVSPLRQAFTIFRKRLLIAKRSWLAPILTVAVAVSGSCIPLIFISGRHQLCVEPTRYLPTTSLYFPTSYVVNRTSPSSRILATPPGIISTLGSNFEDVPVSYLPDNATFVAAISRGYHNLSMGGVSLDQDSGSSLIAWDATAPGIRGPVMVNLATNILYNRALGLSGNAPQTPVSIQPSFTTFPRVAAATLEYLRWMFFFGTVMAIYPAFYALYTSKERTSSVQTMQFSNGLSNPIGLWLGHLMFDSISAILLSTIIVIVFATATDQFYGLGFLWVVLVLYGFAGALFAYSLSLMVTSPLAAFALVAGYQFIIFVLYLSSYLFILTFGTVADSSRLITIVHFTTSVVAPVASATRGALVAANLFALACDGQNIADPSGFGSIMRYGGPILYLIVYAFILLGILVWVDSGSRAIRLPKKKKDVHPTDPPKTLPGGDLDADSVSSLEDPLRIIDVSKSFKGKQVVDNVNLSIPKNTIFALLGPNGAGKTTVFNIIRGNIIPDSGDVSINGASIVRHPRIARSSLGVCPQFTAIDAQLTVREHLLLYGRLKGLRRGTELQSSVDAIAEATSLTPYLDRLASKLSGGNQRKLSLAISLLGNPPVVLIDEFSTGVDPRMKRDMWETLRKMAVGKSIVITTHSMEEASAIATNVGILAKHLLATGTPESLAEQYASYEVHFACRTREDVVKARALMALVPGSRMLEDVATRFEVPVRQTEKLSLANLFMTLSSHGDFMEYTVERPSLESVFMKVIRENNIKEEDHHRGSRKQRRCFLC</sequence>
<feature type="domain" description="ABC transporter" evidence="12">
    <location>
        <begin position="462"/>
        <end position="696"/>
    </location>
</feature>
<dbReference type="InterPro" id="IPR026082">
    <property type="entry name" value="ABCA"/>
</dbReference>
<dbReference type="SMART" id="SM00382">
    <property type="entry name" value="AAA"/>
    <property type="match status" value="2"/>
</dbReference>
<feature type="transmembrane region" description="Helical" evidence="11">
    <location>
        <begin position="25"/>
        <end position="45"/>
    </location>
</feature>
<feature type="transmembrane region" description="Helical" evidence="11">
    <location>
        <begin position="833"/>
        <end position="854"/>
    </location>
</feature>
<feature type="transmembrane region" description="Helical" evidence="11">
    <location>
        <begin position="1046"/>
        <end position="1072"/>
    </location>
</feature>
<dbReference type="OrthoDB" id="8061355at2759"/>
<evidence type="ECO:0000256" key="9">
    <source>
        <dbReference type="ARBA" id="ARBA00023136"/>
    </source>
</evidence>
<evidence type="ECO:0000256" key="7">
    <source>
        <dbReference type="ARBA" id="ARBA00022840"/>
    </source>
</evidence>
<evidence type="ECO:0000256" key="4">
    <source>
        <dbReference type="ARBA" id="ARBA00022692"/>
    </source>
</evidence>
<feature type="transmembrane region" description="Helical" evidence="11">
    <location>
        <begin position="268"/>
        <end position="292"/>
    </location>
</feature>
<protein>
    <submittedName>
        <fullName evidence="13">P-loop containing nucleoside triphosphate hydrolase protein</fullName>
    </submittedName>
</protein>
<dbReference type="Pfam" id="PF00005">
    <property type="entry name" value="ABC_tran"/>
    <property type="match status" value="2"/>
</dbReference>
<feature type="transmembrane region" description="Helical" evidence="11">
    <location>
        <begin position="304"/>
        <end position="327"/>
    </location>
</feature>
<comment type="subcellular location">
    <subcellularLocation>
        <location evidence="1">Membrane</location>
        <topology evidence="1">Multi-pass membrane protein</topology>
    </subcellularLocation>
</comment>
<keyword evidence="14" id="KW-1185">Reference proteome</keyword>
<dbReference type="InterPro" id="IPR003439">
    <property type="entry name" value="ABC_transporter-like_ATP-bd"/>
</dbReference>
<evidence type="ECO:0000256" key="8">
    <source>
        <dbReference type="ARBA" id="ARBA00022989"/>
    </source>
</evidence>
<keyword evidence="7" id="KW-0067">ATP-binding</keyword>
<proteinExistence type="inferred from homology"/>
<reference evidence="13" key="1">
    <citation type="submission" date="2020-11" db="EMBL/GenBank/DDBJ databases">
        <authorList>
            <consortium name="DOE Joint Genome Institute"/>
            <person name="Ahrendt S."/>
            <person name="Riley R."/>
            <person name="Andreopoulos W."/>
            <person name="Labutti K."/>
            <person name="Pangilinan J."/>
            <person name="Ruiz-Duenas F.J."/>
            <person name="Barrasa J.M."/>
            <person name="Sanchez-Garcia M."/>
            <person name="Camarero S."/>
            <person name="Miyauchi S."/>
            <person name="Serrano A."/>
            <person name="Linde D."/>
            <person name="Babiker R."/>
            <person name="Drula E."/>
            <person name="Ayuso-Fernandez I."/>
            <person name="Pacheco R."/>
            <person name="Padilla G."/>
            <person name="Ferreira P."/>
            <person name="Barriuso J."/>
            <person name="Kellner H."/>
            <person name="Castanera R."/>
            <person name="Alfaro M."/>
            <person name="Ramirez L."/>
            <person name="Pisabarro A.G."/>
            <person name="Kuo A."/>
            <person name="Tritt A."/>
            <person name="Lipzen A."/>
            <person name="He G."/>
            <person name="Yan M."/>
            <person name="Ng V."/>
            <person name="Cullen D."/>
            <person name="Martin F."/>
            <person name="Rosso M.-N."/>
            <person name="Henrissat B."/>
            <person name="Hibbett D."/>
            <person name="Martinez A.T."/>
            <person name="Grigoriev I.V."/>
        </authorList>
    </citation>
    <scope>NUCLEOTIDE SEQUENCE</scope>
    <source>
        <strain evidence="13">CIRM-BRFM 674</strain>
    </source>
</reference>
<dbReference type="PANTHER" id="PTHR19229:SF36">
    <property type="entry name" value="ATP-BINDING CASSETTE SUB-FAMILY A MEMBER 2"/>
    <property type="match status" value="1"/>
</dbReference>
<dbReference type="CDD" id="cd03263">
    <property type="entry name" value="ABC_subfamily_A"/>
    <property type="match status" value="2"/>
</dbReference>
<evidence type="ECO:0000256" key="10">
    <source>
        <dbReference type="SAM" id="MobiDB-lite"/>
    </source>
</evidence>
<evidence type="ECO:0000256" key="11">
    <source>
        <dbReference type="SAM" id="Phobius"/>
    </source>
</evidence>
<evidence type="ECO:0000313" key="14">
    <source>
        <dbReference type="Proteomes" id="UP000807469"/>
    </source>
</evidence>
<dbReference type="PANTHER" id="PTHR19229">
    <property type="entry name" value="ATP-BINDING CASSETTE TRANSPORTER SUBFAMILY A ABCA"/>
    <property type="match status" value="1"/>
</dbReference>
<dbReference type="GO" id="GO:0016887">
    <property type="term" value="F:ATP hydrolysis activity"/>
    <property type="evidence" value="ECO:0007669"/>
    <property type="project" value="InterPro"/>
</dbReference>
<feature type="transmembrane region" description="Helical" evidence="11">
    <location>
        <begin position="399"/>
        <end position="423"/>
    </location>
</feature>
<keyword evidence="6" id="KW-0547">Nucleotide-binding</keyword>
<comment type="similarity">
    <text evidence="2">Belongs to the ABC transporter superfamily. ABCA family.</text>
</comment>
<dbReference type="SUPFAM" id="SSF52540">
    <property type="entry name" value="P-loop containing nucleoside triphosphate hydrolases"/>
    <property type="match status" value="2"/>
</dbReference>
<dbReference type="PROSITE" id="PS50893">
    <property type="entry name" value="ABC_TRANSPORTER_2"/>
    <property type="match status" value="2"/>
</dbReference>
<dbReference type="Pfam" id="PF12698">
    <property type="entry name" value="ABC2_membrane_3"/>
    <property type="match status" value="1"/>
</dbReference>
<evidence type="ECO:0000313" key="13">
    <source>
        <dbReference type="EMBL" id="KAF9471812.1"/>
    </source>
</evidence>
<dbReference type="InterPro" id="IPR003593">
    <property type="entry name" value="AAA+_ATPase"/>
</dbReference>
<evidence type="ECO:0000256" key="5">
    <source>
        <dbReference type="ARBA" id="ARBA00022737"/>
    </source>
</evidence>
<keyword evidence="8 11" id="KW-1133">Transmembrane helix</keyword>
<dbReference type="GO" id="GO:0005524">
    <property type="term" value="F:ATP binding"/>
    <property type="evidence" value="ECO:0007669"/>
    <property type="project" value="UniProtKB-KW"/>
</dbReference>
<dbReference type="PROSITE" id="PS00211">
    <property type="entry name" value="ABC_TRANSPORTER_1"/>
    <property type="match status" value="2"/>
</dbReference>
<feature type="region of interest" description="Disordered" evidence="10">
    <location>
        <begin position="1228"/>
        <end position="1250"/>
    </location>
</feature>
<feature type="transmembrane region" description="Helical" evidence="11">
    <location>
        <begin position="1112"/>
        <end position="1134"/>
    </location>
</feature>
<feature type="transmembrane region" description="Helical" evidence="11">
    <location>
        <begin position="227"/>
        <end position="248"/>
    </location>
</feature>
<evidence type="ECO:0000259" key="12">
    <source>
        <dbReference type="PROSITE" id="PS50893"/>
    </source>
</evidence>
<dbReference type="GO" id="GO:0005319">
    <property type="term" value="F:lipid transporter activity"/>
    <property type="evidence" value="ECO:0007669"/>
    <property type="project" value="TreeGrafter"/>
</dbReference>
<feature type="transmembrane region" description="Helical" evidence="11">
    <location>
        <begin position="1199"/>
        <end position="1220"/>
    </location>
</feature>